<dbReference type="KEGG" id="eae:EAE_24700"/>
<sequence length="212" mass="24558">MLTGYKYEPISILHSEQVIAWELLSTAEPHIDLEAHFGLMAVTEQKKHFFAQLKHATFSEEADKYHLNASSSLMLEADFLERLCEEALYPNKLAIEITDLENIIDSDPIRICALCKCIAELRYRGSEVWADDVTETILWELFECAIRFDGIKIDKHTFWHGRTERSKFLQLAQCCKYFTNKILIEGIETESDLELARASVAEYGQGYLWREI</sequence>
<evidence type="ECO:0000259" key="1">
    <source>
        <dbReference type="PROSITE" id="PS50883"/>
    </source>
</evidence>
<dbReference type="AlphaFoldDB" id="A0A0H3FVJ4"/>
<reference evidence="2 3" key="1">
    <citation type="journal article" date="2012" name="J. Bacteriol.">
        <title>Complete genome sequence of Enterobacter aerogenes KCTC 2190.</title>
        <authorList>
            <person name="Shin S.H."/>
            <person name="Kim S."/>
            <person name="Kim J.Y."/>
            <person name="Lee S."/>
            <person name="Um Y."/>
            <person name="Oh M.K."/>
            <person name="Kim Y.R."/>
            <person name="Lee J."/>
            <person name="Yang K.S."/>
        </authorList>
    </citation>
    <scope>NUCLEOTIDE SEQUENCE [LARGE SCALE GENOMIC DNA]</scope>
    <source>
        <strain evidence="2 3">KCTC 2190</strain>
    </source>
</reference>
<dbReference type="eggNOG" id="COG2200">
    <property type="taxonomic scope" value="Bacteria"/>
</dbReference>
<dbReference type="InterPro" id="IPR001633">
    <property type="entry name" value="EAL_dom"/>
</dbReference>
<dbReference type="SUPFAM" id="SSF141868">
    <property type="entry name" value="EAL domain-like"/>
    <property type="match status" value="1"/>
</dbReference>
<dbReference type="OrthoDB" id="6623526at2"/>
<gene>
    <name evidence="2" type="ordered locus">EAE_24700</name>
</gene>
<dbReference type="RefSeq" id="WP_015706187.1">
    <property type="nucleotide sequence ID" value="NC_015663.1"/>
</dbReference>
<organism evidence="2 3">
    <name type="scientific">Klebsiella aerogenes (strain ATCC 13048 / DSM 30053 / CCUG 1429 / JCM 1235 / KCTC 2190 / NBRC 13534 / NCIMB 10102 / NCTC 10006 / CDC 819-56)</name>
    <name type="common">Enterobacter aerogenes</name>
    <dbReference type="NCBI Taxonomy" id="1028307"/>
    <lineage>
        <taxon>Bacteria</taxon>
        <taxon>Pseudomonadati</taxon>
        <taxon>Pseudomonadota</taxon>
        <taxon>Gammaproteobacteria</taxon>
        <taxon>Enterobacterales</taxon>
        <taxon>Enterobacteriaceae</taxon>
        <taxon>Klebsiella/Raoultella group</taxon>
        <taxon>Klebsiella</taxon>
    </lineage>
</organism>
<dbReference type="Gene3D" id="3.20.20.450">
    <property type="entry name" value="EAL domain"/>
    <property type="match status" value="1"/>
</dbReference>
<name>A0A0H3FVJ4_KLEAK</name>
<dbReference type="EMBL" id="CP002824">
    <property type="protein sequence ID" value="AEG99833.1"/>
    <property type="molecule type" value="Genomic_DNA"/>
</dbReference>
<protein>
    <recommendedName>
        <fullName evidence="1">EAL domain-containing protein</fullName>
    </recommendedName>
</protein>
<accession>A0A0H3FVJ4</accession>
<evidence type="ECO:0000313" key="3">
    <source>
        <dbReference type="Proteomes" id="UP000008881"/>
    </source>
</evidence>
<dbReference type="HOGENOM" id="CLU_092727_1_0_6"/>
<proteinExistence type="predicted"/>
<dbReference type="GeneID" id="93313106"/>
<evidence type="ECO:0000313" key="2">
    <source>
        <dbReference type="EMBL" id="AEG99833.1"/>
    </source>
</evidence>
<keyword evidence="3" id="KW-1185">Reference proteome</keyword>
<dbReference type="Proteomes" id="UP000008881">
    <property type="component" value="Chromosome"/>
</dbReference>
<feature type="domain" description="EAL" evidence="1">
    <location>
        <begin position="1"/>
        <end position="212"/>
    </location>
</feature>
<dbReference type="PROSITE" id="PS50883">
    <property type="entry name" value="EAL"/>
    <property type="match status" value="1"/>
</dbReference>
<dbReference type="Pfam" id="PF00563">
    <property type="entry name" value="EAL"/>
    <property type="match status" value="1"/>
</dbReference>
<dbReference type="InterPro" id="IPR035919">
    <property type="entry name" value="EAL_sf"/>
</dbReference>